<sequence length="138" mass="13867">MNRRAWARLPAGLLVVAVAAELALVEVFWLPLRVGGVLVPASPVAAVAGNLLLVPLAFRLTGSRLVAAAPALVWLVIAVAGSLRRPEGDLLVTGGGAAGFVNLAFLLLGVIAAAFAVGRVMAAPVTARRTGSGTGGAR</sequence>
<keyword evidence="1" id="KW-0472">Membrane</keyword>
<keyword evidence="1" id="KW-0812">Transmembrane</keyword>
<keyword evidence="3" id="KW-1185">Reference proteome</keyword>
<feature type="transmembrane region" description="Helical" evidence="1">
    <location>
        <begin position="103"/>
        <end position="122"/>
    </location>
</feature>
<organism evidence="2 3">
    <name type="scientific">Geodermatophilus sabuli</name>
    <dbReference type="NCBI Taxonomy" id="1564158"/>
    <lineage>
        <taxon>Bacteria</taxon>
        <taxon>Bacillati</taxon>
        <taxon>Actinomycetota</taxon>
        <taxon>Actinomycetes</taxon>
        <taxon>Geodermatophilales</taxon>
        <taxon>Geodermatophilaceae</taxon>
        <taxon>Geodermatophilus</taxon>
    </lineage>
</organism>
<proteinExistence type="predicted"/>
<dbReference type="AlphaFoldDB" id="A0A7K3VZX8"/>
<dbReference type="Proteomes" id="UP000470246">
    <property type="component" value="Unassembled WGS sequence"/>
</dbReference>
<reference evidence="2 3" key="1">
    <citation type="submission" date="2020-02" db="EMBL/GenBank/DDBJ databases">
        <title>Geodermatophilus sabuli CPCC 205279 I12A-02694.</title>
        <authorList>
            <person name="Jiang Z."/>
        </authorList>
    </citation>
    <scope>NUCLEOTIDE SEQUENCE [LARGE SCALE GENOMIC DNA]</scope>
    <source>
        <strain evidence="2 3">I12A-02694</strain>
    </source>
</reference>
<dbReference type="EMBL" id="JAAGWF010000008">
    <property type="protein sequence ID" value="NEK57960.1"/>
    <property type="molecule type" value="Genomic_DNA"/>
</dbReference>
<keyword evidence="1" id="KW-1133">Transmembrane helix</keyword>
<gene>
    <name evidence="2" type="ORF">GCU56_08755</name>
</gene>
<feature type="transmembrane region" description="Helical" evidence="1">
    <location>
        <begin position="12"/>
        <end position="32"/>
    </location>
</feature>
<feature type="transmembrane region" description="Helical" evidence="1">
    <location>
        <begin position="65"/>
        <end position="83"/>
    </location>
</feature>
<protein>
    <submittedName>
        <fullName evidence="2">Uncharacterized protein</fullName>
    </submittedName>
</protein>
<evidence type="ECO:0000256" key="1">
    <source>
        <dbReference type="SAM" id="Phobius"/>
    </source>
</evidence>
<evidence type="ECO:0000313" key="2">
    <source>
        <dbReference type="EMBL" id="NEK57960.1"/>
    </source>
</evidence>
<dbReference type="RefSeq" id="WP_163481176.1">
    <property type="nucleotide sequence ID" value="NZ_JAAGWF010000008.1"/>
</dbReference>
<evidence type="ECO:0000313" key="3">
    <source>
        <dbReference type="Proteomes" id="UP000470246"/>
    </source>
</evidence>
<feature type="transmembrane region" description="Helical" evidence="1">
    <location>
        <begin position="38"/>
        <end position="58"/>
    </location>
</feature>
<comment type="caution">
    <text evidence="2">The sequence shown here is derived from an EMBL/GenBank/DDBJ whole genome shotgun (WGS) entry which is preliminary data.</text>
</comment>
<name>A0A7K3VZX8_9ACTN</name>
<accession>A0A7K3VZX8</accession>